<reference evidence="1" key="2">
    <citation type="journal article" date="2021" name="PeerJ">
        <title>Extensive microbial diversity within the chicken gut microbiome revealed by metagenomics and culture.</title>
        <authorList>
            <person name="Gilroy R."/>
            <person name="Ravi A."/>
            <person name="Getino M."/>
            <person name="Pursley I."/>
            <person name="Horton D.L."/>
            <person name="Alikhan N.F."/>
            <person name="Baker D."/>
            <person name="Gharbi K."/>
            <person name="Hall N."/>
            <person name="Watson M."/>
            <person name="Adriaenssens E.M."/>
            <person name="Foster-Nyarko E."/>
            <person name="Jarju S."/>
            <person name="Secka A."/>
            <person name="Antonio M."/>
            <person name="Oren A."/>
            <person name="Chaudhuri R.R."/>
            <person name="La Ragione R."/>
            <person name="Hildebrand F."/>
            <person name="Pallen M.J."/>
        </authorList>
    </citation>
    <scope>NUCLEOTIDE SEQUENCE</scope>
    <source>
        <strain evidence="1">11687</strain>
    </source>
</reference>
<evidence type="ECO:0000313" key="2">
    <source>
        <dbReference type="Proteomes" id="UP000824081"/>
    </source>
</evidence>
<dbReference type="EMBL" id="DVMZ01000008">
    <property type="protein sequence ID" value="HIU58517.1"/>
    <property type="molecule type" value="Genomic_DNA"/>
</dbReference>
<accession>A0A9D1MDY4</accession>
<comment type="caution">
    <text evidence="1">The sequence shown here is derived from an EMBL/GenBank/DDBJ whole genome shotgun (WGS) entry which is preliminary data.</text>
</comment>
<dbReference type="AlphaFoldDB" id="A0A9D1MDY4"/>
<dbReference type="Proteomes" id="UP000824081">
    <property type="component" value="Unassembled WGS sequence"/>
</dbReference>
<gene>
    <name evidence="1" type="ORF">IAC57_00300</name>
</gene>
<sequence>MSDLSKLDLLKFLETFDGEVELADFTPEELEDLLRRMQEEGGVQTKEEFKKKYFEYYDDVKDKSLKRQDW</sequence>
<organism evidence="1 2">
    <name type="scientific">Candidatus Scatosoma pullistercoris</name>
    <dbReference type="NCBI Taxonomy" id="2840934"/>
    <lineage>
        <taxon>Bacteria</taxon>
        <taxon>Bacillati</taxon>
        <taxon>Bacillota</taxon>
        <taxon>Clostridia</taxon>
        <taxon>Candidatus Scatosoma</taxon>
    </lineage>
</organism>
<name>A0A9D1MDY4_9FIRM</name>
<protein>
    <submittedName>
        <fullName evidence="1">Uncharacterized protein</fullName>
    </submittedName>
</protein>
<reference evidence="1" key="1">
    <citation type="submission" date="2020-10" db="EMBL/GenBank/DDBJ databases">
        <authorList>
            <person name="Gilroy R."/>
        </authorList>
    </citation>
    <scope>NUCLEOTIDE SEQUENCE</scope>
    <source>
        <strain evidence="1">11687</strain>
    </source>
</reference>
<proteinExistence type="predicted"/>
<evidence type="ECO:0000313" key="1">
    <source>
        <dbReference type="EMBL" id="HIU58517.1"/>
    </source>
</evidence>